<accession>A0A0C9UNF2</accession>
<keyword evidence="6" id="KW-1185">Reference proteome</keyword>
<protein>
    <recommendedName>
        <fullName evidence="4">CCHC-type domain-containing protein</fullName>
    </recommendedName>
</protein>
<feature type="compositionally biased region" description="Polar residues" evidence="3">
    <location>
        <begin position="133"/>
        <end position="142"/>
    </location>
</feature>
<dbReference type="PROSITE" id="PS50158">
    <property type="entry name" value="ZF_CCHC"/>
    <property type="match status" value="1"/>
</dbReference>
<keyword evidence="2" id="KW-0479">Metal-binding</keyword>
<dbReference type="AlphaFoldDB" id="A0A0C9UNF2"/>
<feature type="domain" description="CCHC-type" evidence="4">
    <location>
        <begin position="181"/>
        <end position="196"/>
    </location>
</feature>
<evidence type="ECO:0000259" key="4">
    <source>
        <dbReference type="PROSITE" id="PS50158"/>
    </source>
</evidence>
<keyword evidence="2" id="KW-0862">Zinc</keyword>
<sequence length="401" mass="46772">MREKFYESSQGKRPIRDYIRHLRSLASRVPELNDFSIVQQLVKSAAPYLQIKWAEAGFSQDFTSLHEYEESGYRFEQAEQEQAQRMFRARFNNTHPTTRREDYPRPQSSSQFRNNYHGQPKNNSMNHRPGSPNFKQYSSQENPRVRHRDRSHPNRPYHNAGQSAPRLSPQERDVLRANNQCFNCKEKGHLVKDCPQRNSVRHPGIQASAARIVETARQLDSMDTIDLLHSNAANISNLSHMGKVGNNFDAFLIAQSEWDIIAQTLGFFRPSVVSDLPAGTELRPHYVITPYNAHTIHVVDIIYNFVYYLPYGIITGPIELLSEQIDFEEEIRADMIPSLPVPYVEYFWIDASIEHKFNIIEDPLNNPLRLTEQHLRIQEIYVMAQKRRQEEQEAYSPFPPY</sequence>
<dbReference type="Pfam" id="PF00098">
    <property type="entry name" value="zf-CCHC"/>
    <property type="match status" value="1"/>
</dbReference>
<feature type="non-terminal residue" evidence="5">
    <location>
        <position position="401"/>
    </location>
</feature>
<gene>
    <name evidence="5" type="ORF">M422DRAFT_268134</name>
</gene>
<evidence type="ECO:0000313" key="5">
    <source>
        <dbReference type="EMBL" id="KIJ30372.1"/>
    </source>
</evidence>
<dbReference type="InterPro" id="IPR001878">
    <property type="entry name" value="Znf_CCHC"/>
</dbReference>
<dbReference type="InterPro" id="IPR036875">
    <property type="entry name" value="Znf_CCHC_sf"/>
</dbReference>
<keyword evidence="1" id="KW-0507">mRNA processing</keyword>
<name>A0A0C9UNF2_SPHS4</name>
<feature type="compositionally biased region" description="Basic residues" evidence="3">
    <location>
        <begin position="145"/>
        <end position="155"/>
    </location>
</feature>
<dbReference type="GO" id="GO:0003676">
    <property type="term" value="F:nucleic acid binding"/>
    <property type="evidence" value="ECO:0007669"/>
    <property type="project" value="InterPro"/>
</dbReference>
<dbReference type="Gene3D" id="4.10.60.10">
    <property type="entry name" value="Zinc finger, CCHC-type"/>
    <property type="match status" value="1"/>
</dbReference>
<dbReference type="GO" id="GO:0008270">
    <property type="term" value="F:zinc ion binding"/>
    <property type="evidence" value="ECO:0007669"/>
    <property type="project" value="UniProtKB-KW"/>
</dbReference>
<feature type="compositionally biased region" description="Polar residues" evidence="3">
    <location>
        <begin position="106"/>
        <end position="126"/>
    </location>
</feature>
<evidence type="ECO:0000256" key="3">
    <source>
        <dbReference type="SAM" id="MobiDB-lite"/>
    </source>
</evidence>
<proteinExistence type="predicted"/>
<evidence type="ECO:0000256" key="2">
    <source>
        <dbReference type="PROSITE-ProRule" id="PRU00047"/>
    </source>
</evidence>
<dbReference type="OrthoDB" id="3205788at2759"/>
<dbReference type="SUPFAM" id="SSF57756">
    <property type="entry name" value="Retrovirus zinc finger-like domains"/>
    <property type="match status" value="1"/>
</dbReference>
<dbReference type="HOGENOM" id="CLU_688053_0_0_1"/>
<evidence type="ECO:0000313" key="6">
    <source>
        <dbReference type="Proteomes" id="UP000054279"/>
    </source>
</evidence>
<dbReference type="SMART" id="SM00343">
    <property type="entry name" value="ZnF_C2HC"/>
    <property type="match status" value="1"/>
</dbReference>
<keyword evidence="2" id="KW-0863">Zinc-finger</keyword>
<dbReference type="GO" id="GO:0006397">
    <property type="term" value="P:mRNA processing"/>
    <property type="evidence" value="ECO:0007669"/>
    <property type="project" value="UniProtKB-KW"/>
</dbReference>
<evidence type="ECO:0000256" key="1">
    <source>
        <dbReference type="ARBA" id="ARBA00022664"/>
    </source>
</evidence>
<feature type="region of interest" description="Disordered" evidence="3">
    <location>
        <begin position="92"/>
        <end position="169"/>
    </location>
</feature>
<organism evidence="5 6">
    <name type="scientific">Sphaerobolus stellatus (strain SS14)</name>
    <dbReference type="NCBI Taxonomy" id="990650"/>
    <lineage>
        <taxon>Eukaryota</taxon>
        <taxon>Fungi</taxon>
        <taxon>Dikarya</taxon>
        <taxon>Basidiomycota</taxon>
        <taxon>Agaricomycotina</taxon>
        <taxon>Agaricomycetes</taxon>
        <taxon>Phallomycetidae</taxon>
        <taxon>Geastrales</taxon>
        <taxon>Sphaerobolaceae</taxon>
        <taxon>Sphaerobolus</taxon>
    </lineage>
</organism>
<dbReference type="Proteomes" id="UP000054279">
    <property type="component" value="Unassembled WGS sequence"/>
</dbReference>
<dbReference type="EMBL" id="KN837263">
    <property type="protein sequence ID" value="KIJ30372.1"/>
    <property type="molecule type" value="Genomic_DNA"/>
</dbReference>
<reference evidence="5 6" key="1">
    <citation type="submission" date="2014-06" db="EMBL/GenBank/DDBJ databases">
        <title>Evolutionary Origins and Diversification of the Mycorrhizal Mutualists.</title>
        <authorList>
            <consortium name="DOE Joint Genome Institute"/>
            <consortium name="Mycorrhizal Genomics Consortium"/>
            <person name="Kohler A."/>
            <person name="Kuo A."/>
            <person name="Nagy L.G."/>
            <person name="Floudas D."/>
            <person name="Copeland A."/>
            <person name="Barry K.W."/>
            <person name="Cichocki N."/>
            <person name="Veneault-Fourrey C."/>
            <person name="LaButti K."/>
            <person name="Lindquist E.A."/>
            <person name="Lipzen A."/>
            <person name="Lundell T."/>
            <person name="Morin E."/>
            <person name="Murat C."/>
            <person name="Riley R."/>
            <person name="Ohm R."/>
            <person name="Sun H."/>
            <person name="Tunlid A."/>
            <person name="Henrissat B."/>
            <person name="Grigoriev I.V."/>
            <person name="Hibbett D.S."/>
            <person name="Martin F."/>
        </authorList>
    </citation>
    <scope>NUCLEOTIDE SEQUENCE [LARGE SCALE GENOMIC DNA]</scope>
    <source>
        <strain evidence="5 6">SS14</strain>
    </source>
</reference>